<evidence type="ECO:0008006" key="4">
    <source>
        <dbReference type="Google" id="ProtNLM"/>
    </source>
</evidence>
<dbReference type="HOGENOM" id="CLU_972155_0_0_10"/>
<evidence type="ECO:0000256" key="1">
    <source>
        <dbReference type="SAM" id="SignalP"/>
    </source>
</evidence>
<accession>E6X7F3</accession>
<evidence type="ECO:0000313" key="2">
    <source>
        <dbReference type="EMBL" id="ADV49635.1"/>
    </source>
</evidence>
<feature type="signal peptide" evidence="1">
    <location>
        <begin position="1"/>
        <end position="20"/>
    </location>
</feature>
<feature type="chain" id="PRO_5003215010" description="Outer membrane protein beta-barrel domain-containing protein" evidence="1">
    <location>
        <begin position="21"/>
        <end position="286"/>
    </location>
</feature>
<dbReference type="OrthoDB" id="9782650at2"/>
<evidence type="ECO:0000313" key="3">
    <source>
        <dbReference type="Proteomes" id="UP000008634"/>
    </source>
</evidence>
<organism evidence="2 3">
    <name type="scientific">Cellulophaga algicola (strain DSM 14237 / IC166 / ACAM 630)</name>
    <dbReference type="NCBI Taxonomy" id="688270"/>
    <lineage>
        <taxon>Bacteria</taxon>
        <taxon>Pseudomonadati</taxon>
        <taxon>Bacteroidota</taxon>
        <taxon>Flavobacteriia</taxon>
        <taxon>Flavobacteriales</taxon>
        <taxon>Flavobacteriaceae</taxon>
        <taxon>Cellulophaga</taxon>
    </lineage>
</organism>
<proteinExistence type="predicted"/>
<dbReference type="eggNOG" id="ENOG5031VBX">
    <property type="taxonomic scope" value="Bacteria"/>
</dbReference>
<reference evidence="2 3" key="1">
    <citation type="journal article" date="2010" name="Stand. Genomic Sci.">
        <title>Complete genome sequence of Cellulophaga algicola type strain (IC166).</title>
        <authorList>
            <person name="Abt B."/>
            <person name="Lu M."/>
            <person name="Misra M."/>
            <person name="Han C."/>
            <person name="Nolan M."/>
            <person name="Lucas S."/>
            <person name="Hammon N."/>
            <person name="Deshpande S."/>
            <person name="Cheng J.F."/>
            <person name="Tapia R."/>
            <person name="Goodwin L."/>
            <person name="Pitluck S."/>
            <person name="Liolios K."/>
            <person name="Pagani I."/>
            <person name="Ivanova N."/>
            <person name="Mavromatis K."/>
            <person name="Ovchinikova G."/>
            <person name="Pati A."/>
            <person name="Chen A."/>
            <person name="Palaniappan K."/>
            <person name="Land M."/>
            <person name="Hauser L."/>
            <person name="Chang Y.J."/>
            <person name="Jeffries C.D."/>
            <person name="Detter J.C."/>
            <person name="Brambilla E."/>
            <person name="Rohde M."/>
            <person name="Tindall B.J."/>
            <person name="Goker M."/>
            <person name="Woyke T."/>
            <person name="Bristow J."/>
            <person name="Eisen J.A."/>
            <person name="Markowitz V."/>
            <person name="Hugenholtz P."/>
            <person name="Kyrpides N.C."/>
            <person name="Klenk H.P."/>
            <person name="Lapidus A."/>
        </authorList>
    </citation>
    <scope>NUCLEOTIDE SEQUENCE [LARGE SCALE GENOMIC DNA]</scope>
    <source>
        <strain evidence="3">DSM 14237 / IC166 / ACAM 630</strain>
    </source>
</reference>
<keyword evidence="1" id="KW-0732">Signal</keyword>
<dbReference type="AlphaFoldDB" id="E6X7F3"/>
<dbReference type="KEGG" id="cao:Celal_2344"/>
<name>E6X7F3_CELAD</name>
<sequence>MKKIVSITFMLFLITFKINAQSGWTREAKGFYGQVTASTFSSHDYYTTTGALSDQGSTFNSQSLSLYGEYGITDRFTSILSIPALVLNNFSTTETVAGVGSIKLGFKYKIFKESPIAIQVDFDIPTNNGVNFATAKEADDFGQINTINLPTSDGEFNVWTNLIASHSFPNGKTYGSIYSGVNFRTESFSNQFQAGAELGHLFLDKFYLIGKLKIQEKLDSKESGNQNSSFLYGEGTTFTSFGFNGVYKLNDKYSIVAEYSDYTDILVNRKNIYDGATFSLGLSLEF</sequence>
<gene>
    <name evidence="2" type="ordered locus">Celal_2344</name>
</gene>
<protein>
    <recommendedName>
        <fullName evidence="4">Outer membrane protein beta-barrel domain-containing protein</fullName>
    </recommendedName>
</protein>
<dbReference type="STRING" id="688270.Celal_2344"/>
<dbReference type="Proteomes" id="UP000008634">
    <property type="component" value="Chromosome"/>
</dbReference>
<dbReference type="RefSeq" id="WP_013551109.1">
    <property type="nucleotide sequence ID" value="NC_014934.1"/>
</dbReference>
<keyword evidence="3" id="KW-1185">Reference proteome</keyword>
<dbReference type="EMBL" id="CP002453">
    <property type="protein sequence ID" value="ADV49635.1"/>
    <property type="molecule type" value="Genomic_DNA"/>
</dbReference>